<protein>
    <recommendedName>
        <fullName evidence="1">Ubiquitin-like domain-containing protein</fullName>
    </recommendedName>
</protein>
<dbReference type="Gene3D" id="3.10.20.90">
    <property type="entry name" value="Phosphatidylinositol 3-kinase Catalytic Subunit, Chain A, domain 1"/>
    <property type="match status" value="1"/>
</dbReference>
<dbReference type="SUPFAM" id="SSF54236">
    <property type="entry name" value="Ubiquitin-like"/>
    <property type="match status" value="1"/>
</dbReference>
<dbReference type="InterPro" id="IPR000626">
    <property type="entry name" value="Ubiquitin-like_dom"/>
</dbReference>
<dbReference type="Pfam" id="PF11976">
    <property type="entry name" value="Rad60-SLD"/>
    <property type="match status" value="1"/>
</dbReference>
<keyword evidence="3" id="KW-1185">Reference proteome</keyword>
<name>A0A8H4VTM5_9AGAR</name>
<dbReference type="Proteomes" id="UP000521872">
    <property type="component" value="Unassembled WGS sequence"/>
</dbReference>
<reference evidence="2 3" key="1">
    <citation type="submission" date="2019-12" db="EMBL/GenBank/DDBJ databases">
        <authorList>
            <person name="Floudas D."/>
            <person name="Bentzer J."/>
            <person name="Ahren D."/>
            <person name="Johansson T."/>
            <person name="Persson P."/>
            <person name="Tunlid A."/>
        </authorList>
    </citation>
    <scope>NUCLEOTIDE SEQUENCE [LARGE SCALE GENOMIC DNA]</scope>
    <source>
        <strain evidence="2 3">CBS 102.39</strain>
    </source>
</reference>
<feature type="domain" description="Ubiquitin-like" evidence="1">
    <location>
        <begin position="10"/>
        <end position="86"/>
    </location>
</feature>
<dbReference type="AlphaFoldDB" id="A0A8H4VTM5"/>
<dbReference type="EMBL" id="JAACJL010000002">
    <property type="protein sequence ID" value="KAF4622316.1"/>
    <property type="molecule type" value="Genomic_DNA"/>
</dbReference>
<dbReference type="InterPro" id="IPR022617">
    <property type="entry name" value="Rad60/SUMO-like_dom"/>
</dbReference>
<evidence type="ECO:0000313" key="3">
    <source>
        <dbReference type="Proteomes" id="UP000521872"/>
    </source>
</evidence>
<evidence type="ECO:0000259" key="1">
    <source>
        <dbReference type="PROSITE" id="PS50053"/>
    </source>
</evidence>
<sequence>MSQEQEDVKPKINLNIAYEGTQITVKVKPNMRFGKIFEAAEQRLGKEPGTFKFTYDGTRVNKDDTPAGLGMEDGDQVDAFLEQLGGATRL</sequence>
<evidence type="ECO:0000313" key="2">
    <source>
        <dbReference type="EMBL" id="KAF4622316.1"/>
    </source>
</evidence>
<proteinExistence type="predicted"/>
<dbReference type="OrthoDB" id="442921at2759"/>
<dbReference type="CDD" id="cd01763">
    <property type="entry name" value="Ubl_SUMO_like"/>
    <property type="match status" value="1"/>
</dbReference>
<accession>A0A8H4VTM5</accession>
<gene>
    <name evidence="2" type="ORF">D9613_009260</name>
</gene>
<dbReference type="InterPro" id="IPR029071">
    <property type="entry name" value="Ubiquitin-like_domsf"/>
</dbReference>
<organism evidence="2 3">
    <name type="scientific">Agrocybe pediades</name>
    <dbReference type="NCBI Taxonomy" id="84607"/>
    <lineage>
        <taxon>Eukaryota</taxon>
        <taxon>Fungi</taxon>
        <taxon>Dikarya</taxon>
        <taxon>Basidiomycota</taxon>
        <taxon>Agaricomycotina</taxon>
        <taxon>Agaricomycetes</taxon>
        <taxon>Agaricomycetidae</taxon>
        <taxon>Agaricales</taxon>
        <taxon>Agaricineae</taxon>
        <taxon>Strophariaceae</taxon>
        <taxon>Agrocybe</taxon>
    </lineage>
</organism>
<dbReference type="PANTHER" id="PTHR10562">
    <property type="entry name" value="SMALL UBIQUITIN-RELATED MODIFIER"/>
    <property type="match status" value="1"/>
</dbReference>
<dbReference type="PROSITE" id="PS50053">
    <property type="entry name" value="UBIQUITIN_2"/>
    <property type="match status" value="1"/>
</dbReference>
<comment type="caution">
    <text evidence="2">The sequence shown here is derived from an EMBL/GenBank/DDBJ whole genome shotgun (WGS) entry which is preliminary data.</text>
</comment>